<organism evidence="1 2">
    <name type="scientific">Nocardiopsis eucommiae</name>
    <dbReference type="NCBI Taxonomy" id="2831970"/>
    <lineage>
        <taxon>Bacteria</taxon>
        <taxon>Bacillati</taxon>
        <taxon>Actinomycetota</taxon>
        <taxon>Actinomycetes</taxon>
        <taxon>Streptosporangiales</taxon>
        <taxon>Nocardiopsidaceae</taxon>
        <taxon>Nocardiopsis</taxon>
    </lineage>
</organism>
<dbReference type="EMBL" id="CP074402">
    <property type="protein sequence ID" value="QVJ02214.1"/>
    <property type="molecule type" value="Genomic_DNA"/>
</dbReference>
<evidence type="ECO:0000313" key="2">
    <source>
        <dbReference type="Proteomes" id="UP000682416"/>
    </source>
</evidence>
<proteinExistence type="predicted"/>
<dbReference type="PANTHER" id="PTHR43591">
    <property type="entry name" value="METHYLTRANSFERASE"/>
    <property type="match status" value="1"/>
</dbReference>
<dbReference type="Pfam" id="PF01209">
    <property type="entry name" value="Ubie_methyltran"/>
    <property type="match status" value="1"/>
</dbReference>
<dbReference type="KEGG" id="nec:KGD82_05635"/>
<dbReference type="PANTHER" id="PTHR43591:SF24">
    <property type="entry name" value="2-METHOXY-6-POLYPRENYL-1,4-BENZOQUINOL METHYLASE, MITOCHONDRIAL"/>
    <property type="match status" value="1"/>
</dbReference>
<dbReference type="Gene3D" id="3.40.50.150">
    <property type="entry name" value="Vaccinia Virus protein VP39"/>
    <property type="match status" value="1"/>
</dbReference>
<dbReference type="GO" id="GO:0032259">
    <property type="term" value="P:methylation"/>
    <property type="evidence" value="ECO:0007669"/>
    <property type="project" value="UniProtKB-KW"/>
</dbReference>
<dbReference type="Proteomes" id="UP000682416">
    <property type="component" value="Chromosome"/>
</dbReference>
<dbReference type="InterPro" id="IPR029063">
    <property type="entry name" value="SAM-dependent_MTases_sf"/>
</dbReference>
<gene>
    <name evidence="1" type="ORF">KGD82_05635</name>
</gene>
<dbReference type="EC" id="2.1.1.-" evidence="1"/>
<protein>
    <submittedName>
        <fullName evidence="1">Class I SAM-dependent methyltransferase</fullName>
        <ecNumber evidence="1">2.1.1.-</ecNumber>
    </submittedName>
</protein>
<reference evidence="1" key="1">
    <citation type="submission" date="2021-05" db="EMBL/GenBank/DDBJ databases">
        <authorList>
            <person name="Kaiqin L."/>
            <person name="Jian G."/>
        </authorList>
    </citation>
    <scope>NUCLEOTIDE SEQUENCE</scope>
    <source>
        <strain evidence="1">HDS5</strain>
    </source>
</reference>
<keyword evidence="1" id="KW-0808">Transferase</keyword>
<keyword evidence="1" id="KW-0489">Methyltransferase</keyword>
<accession>A0A975LA11</accession>
<sequence length="244" mass="26304">MTTTTERMKTATVTDEFDLAAPAYDRLVASSPGYHRDLRTSARRLFLPNRGADQVLVDLGCGTGASTAALAREYPMARIVGVDSSEGMLRQAEAKGWPSSVGFHLARAQDLTPEWAEEVVGGPADAVFASYLVRNVPDPDAFLARVRALLRPGGRLALHEYSVADSASARAVWSAVCWGVVIPAGRALTGRDDLFRYLWRSVLDFDGRAALLQRMRAAGLGAVASAPMPGWRYGITHTFVGARP</sequence>
<dbReference type="AlphaFoldDB" id="A0A975LA11"/>
<keyword evidence="2" id="KW-1185">Reference proteome</keyword>
<name>A0A975LA11_9ACTN</name>
<dbReference type="SUPFAM" id="SSF53335">
    <property type="entry name" value="S-adenosyl-L-methionine-dependent methyltransferases"/>
    <property type="match status" value="1"/>
</dbReference>
<dbReference type="GO" id="GO:0008168">
    <property type="term" value="F:methyltransferase activity"/>
    <property type="evidence" value="ECO:0007669"/>
    <property type="project" value="UniProtKB-KW"/>
</dbReference>
<dbReference type="CDD" id="cd02440">
    <property type="entry name" value="AdoMet_MTases"/>
    <property type="match status" value="1"/>
</dbReference>
<evidence type="ECO:0000313" key="1">
    <source>
        <dbReference type="EMBL" id="QVJ02214.1"/>
    </source>
</evidence>